<dbReference type="Gene3D" id="2.60.40.230">
    <property type="entry name" value="Neocarzinostatin-like"/>
    <property type="match status" value="1"/>
</dbReference>
<keyword evidence="1" id="KW-0732">Signal</keyword>
<reference evidence="2" key="1">
    <citation type="submission" date="2023-02" db="EMBL/GenBank/DDBJ databases">
        <title>Nocardiopsis ansamitocini NBRC 112285.</title>
        <authorList>
            <person name="Ichikawa N."/>
            <person name="Sato H."/>
            <person name="Tonouchi N."/>
        </authorList>
    </citation>
    <scope>NUCLEOTIDE SEQUENCE</scope>
    <source>
        <strain evidence="2">NBRC 112285</strain>
    </source>
</reference>
<dbReference type="SUPFAM" id="SSF49319">
    <property type="entry name" value="Actinoxanthin-like"/>
    <property type="match status" value="1"/>
</dbReference>
<keyword evidence="3" id="KW-1185">Reference proteome</keyword>
<dbReference type="InterPro" id="IPR027273">
    <property type="entry name" value="Neocarzinostatin-like"/>
</dbReference>
<dbReference type="Proteomes" id="UP001165092">
    <property type="component" value="Unassembled WGS sequence"/>
</dbReference>
<dbReference type="EMBL" id="BSQG01000014">
    <property type="protein sequence ID" value="GLU50441.1"/>
    <property type="molecule type" value="Genomic_DNA"/>
</dbReference>
<evidence type="ECO:0008006" key="4">
    <source>
        <dbReference type="Google" id="ProtNLM"/>
    </source>
</evidence>
<dbReference type="RefSeq" id="WP_285761964.1">
    <property type="nucleotide sequence ID" value="NZ_BSQG01000014.1"/>
</dbReference>
<organism evidence="2 3">
    <name type="scientific">Nocardiopsis ansamitocini</name>
    <dbReference type="NCBI Taxonomy" id="1670832"/>
    <lineage>
        <taxon>Bacteria</taxon>
        <taxon>Bacillati</taxon>
        <taxon>Actinomycetota</taxon>
        <taxon>Actinomycetes</taxon>
        <taxon>Streptosporangiales</taxon>
        <taxon>Nocardiopsidaceae</taxon>
        <taxon>Nocardiopsis</taxon>
    </lineage>
</organism>
<sequence length="313" mass="30901">MQRKRGPMRLAAVIGASTLFAAPLALAAGSAHADTAPGLTVSQTVGLDPQGQQVIVHGTGFTPGQGFYVAQTAEPQSADSYPSSYGNPQWLRGGADEDGGFEVAITLAGQYTPRGADPVDCIAQQCYLAVFNDHTDINNRAQDVWVPISFSVPGGVSADQEIVAEVAGGPLTLSVAGDTVVLTGSAVSGAGLNQRASGELNTATVSDLRGTGAGWNLVGQVSDFAGATGSIAASNLGWTPSAAVVDDGLGVPGRVAPGAVVLPGQGLGSARTLAGSPAGSSAGTFTAGAGLELGVPADVAPGSYAATLTLTLS</sequence>
<protein>
    <recommendedName>
        <fullName evidence="4">WxL domain-containing protein</fullName>
    </recommendedName>
</protein>
<feature type="chain" id="PRO_5040832529" description="WxL domain-containing protein" evidence="1">
    <location>
        <begin position="28"/>
        <end position="313"/>
    </location>
</feature>
<gene>
    <name evidence="2" type="ORF">Nans01_47920</name>
</gene>
<evidence type="ECO:0000313" key="2">
    <source>
        <dbReference type="EMBL" id="GLU50441.1"/>
    </source>
</evidence>
<evidence type="ECO:0000313" key="3">
    <source>
        <dbReference type="Proteomes" id="UP001165092"/>
    </source>
</evidence>
<dbReference type="AlphaFoldDB" id="A0A9W6PB53"/>
<accession>A0A9W6PB53</accession>
<evidence type="ECO:0000256" key="1">
    <source>
        <dbReference type="SAM" id="SignalP"/>
    </source>
</evidence>
<name>A0A9W6PB53_9ACTN</name>
<proteinExistence type="predicted"/>
<comment type="caution">
    <text evidence="2">The sequence shown here is derived from an EMBL/GenBank/DDBJ whole genome shotgun (WGS) entry which is preliminary data.</text>
</comment>
<feature type="signal peptide" evidence="1">
    <location>
        <begin position="1"/>
        <end position="27"/>
    </location>
</feature>